<feature type="domain" description="NACHT N-terminal Helical" evidence="2">
    <location>
        <begin position="3"/>
        <end position="88"/>
    </location>
</feature>
<name>A0ABN3J098_9ACTN</name>
<evidence type="ECO:0000313" key="4">
    <source>
        <dbReference type="Proteomes" id="UP001501231"/>
    </source>
</evidence>
<protein>
    <recommendedName>
        <fullName evidence="2">NACHT N-terminal Helical domain-containing protein</fullName>
    </recommendedName>
</protein>
<dbReference type="Proteomes" id="UP001501231">
    <property type="component" value="Unassembled WGS sequence"/>
</dbReference>
<feature type="compositionally biased region" description="Low complexity" evidence="1">
    <location>
        <begin position="241"/>
        <end position="256"/>
    </location>
</feature>
<comment type="caution">
    <text evidence="3">The sequence shown here is derived from an EMBL/GenBank/DDBJ whole genome shotgun (WGS) entry which is preliminary data.</text>
</comment>
<dbReference type="RefSeq" id="WP_344589575.1">
    <property type="nucleotide sequence ID" value="NZ_BAAARW010000011.1"/>
</dbReference>
<dbReference type="Pfam" id="PF22733">
    <property type="entry name" value="NNH1"/>
    <property type="match status" value="1"/>
</dbReference>
<evidence type="ECO:0000259" key="2">
    <source>
        <dbReference type="Pfam" id="PF22733"/>
    </source>
</evidence>
<sequence length="256" mass="27647">MSDLSDAALLADDMDAVKPARRLRATLPARQAGTQLGEAGSRLYEVTLDECCGCLARIIVHLPEFEPRAAAETLGRLTGLADQVAAVLVRLPARSLTAPEGRSDDAEFTRRYLASLSENLDSLEFFGVRFERFTRPQTTLSVAYINVNASAEGGPPGRAGARADRRLARRAPRGRGRPGGGRARRPPADARARGGRRRQEHAAALARRHGRAARSPASWRTGTDASRSWSSCAATRAVRCPAPRSTWTTRPRTSPG</sequence>
<feature type="compositionally biased region" description="Polar residues" evidence="1">
    <location>
        <begin position="218"/>
        <end position="233"/>
    </location>
</feature>
<dbReference type="InterPro" id="IPR054547">
    <property type="entry name" value="NNH1"/>
</dbReference>
<dbReference type="EMBL" id="BAAARW010000011">
    <property type="protein sequence ID" value="GAA2417659.1"/>
    <property type="molecule type" value="Genomic_DNA"/>
</dbReference>
<keyword evidence="4" id="KW-1185">Reference proteome</keyword>
<accession>A0ABN3J098</accession>
<organism evidence="3 4">
    <name type="scientific">Actinomadura vinacea</name>
    <dbReference type="NCBI Taxonomy" id="115336"/>
    <lineage>
        <taxon>Bacteria</taxon>
        <taxon>Bacillati</taxon>
        <taxon>Actinomycetota</taxon>
        <taxon>Actinomycetes</taxon>
        <taxon>Streptosporangiales</taxon>
        <taxon>Thermomonosporaceae</taxon>
        <taxon>Actinomadura</taxon>
    </lineage>
</organism>
<proteinExistence type="predicted"/>
<feature type="compositionally biased region" description="Basic residues" evidence="1">
    <location>
        <begin position="167"/>
        <end position="176"/>
    </location>
</feature>
<gene>
    <name evidence="3" type="ORF">GCM10010191_30400</name>
</gene>
<reference evidence="4" key="1">
    <citation type="journal article" date="2019" name="Int. J. Syst. Evol. Microbiol.">
        <title>The Global Catalogue of Microorganisms (GCM) 10K type strain sequencing project: providing services to taxonomists for standard genome sequencing and annotation.</title>
        <authorList>
            <consortium name="The Broad Institute Genomics Platform"/>
            <consortium name="The Broad Institute Genome Sequencing Center for Infectious Disease"/>
            <person name="Wu L."/>
            <person name="Ma J."/>
        </authorList>
    </citation>
    <scope>NUCLEOTIDE SEQUENCE [LARGE SCALE GENOMIC DNA]</scope>
    <source>
        <strain evidence="4">JCM 3325</strain>
    </source>
</reference>
<evidence type="ECO:0000256" key="1">
    <source>
        <dbReference type="SAM" id="MobiDB-lite"/>
    </source>
</evidence>
<feature type="region of interest" description="Disordered" evidence="1">
    <location>
        <begin position="149"/>
        <end position="256"/>
    </location>
</feature>
<evidence type="ECO:0000313" key="3">
    <source>
        <dbReference type="EMBL" id="GAA2417659.1"/>
    </source>
</evidence>